<accession>A0ABD3QYU3</accession>
<feature type="region of interest" description="Disordered" evidence="1">
    <location>
        <begin position="300"/>
        <end position="324"/>
    </location>
</feature>
<dbReference type="AlphaFoldDB" id="A0ABD3QYU3"/>
<reference evidence="2 3" key="1">
    <citation type="journal article" date="2020" name="G3 (Bethesda)">
        <title>Improved Reference Genome for Cyclotella cryptica CCMP332, a Model for Cell Wall Morphogenesis, Salinity Adaptation, and Lipid Production in Diatoms (Bacillariophyta).</title>
        <authorList>
            <person name="Roberts W.R."/>
            <person name="Downey K.M."/>
            <person name="Ruck E.C."/>
            <person name="Traller J.C."/>
            <person name="Alverson A.J."/>
        </authorList>
    </citation>
    <scope>NUCLEOTIDE SEQUENCE [LARGE SCALE GENOMIC DNA]</scope>
    <source>
        <strain evidence="2 3">CCMP332</strain>
    </source>
</reference>
<feature type="region of interest" description="Disordered" evidence="1">
    <location>
        <begin position="249"/>
        <end position="275"/>
    </location>
</feature>
<dbReference type="EMBL" id="JABMIG020000006">
    <property type="protein sequence ID" value="KAL3804726.1"/>
    <property type="molecule type" value="Genomic_DNA"/>
</dbReference>
<evidence type="ECO:0000313" key="3">
    <source>
        <dbReference type="Proteomes" id="UP001516023"/>
    </source>
</evidence>
<evidence type="ECO:0000313" key="2">
    <source>
        <dbReference type="EMBL" id="KAL3804726.1"/>
    </source>
</evidence>
<gene>
    <name evidence="2" type="ORF">HJC23_008541</name>
</gene>
<sequence>MLIASLPTTPIWCLACPTWEGKDFHGHKKSTCNNLTSRNSVCHIPTQTSHQPGSLKPPEMPVTKTNTIIDYNKVCSLSLAGGHYYLGMFKRSPYPLASLKYLGTLCPCLEKEEDGPARQAAWALASTPIRWHRKLRSESSPKADAAHSVSGFLSGMFRTTSGNTADRAHYGALEGSTLSVVDSIKGPSLMIHPPSNDVKSKCIPLKFIKTIQIPSGVIDSLVGSRSAIQILDKRGRELLRFDLLKPTTASVPDSEWQDTEGDGSASIREDADEKTREEFIDQLEILVEWERRRQDYLITMGDDDEKTDDMDIAEYDDGPTSIKP</sequence>
<comment type="caution">
    <text evidence="2">The sequence shown here is derived from an EMBL/GenBank/DDBJ whole genome shotgun (WGS) entry which is preliminary data.</text>
</comment>
<keyword evidence="3" id="KW-1185">Reference proteome</keyword>
<dbReference type="Proteomes" id="UP001516023">
    <property type="component" value="Unassembled WGS sequence"/>
</dbReference>
<name>A0ABD3QYU3_9STRA</name>
<proteinExistence type="predicted"/>
<feature type="compositionally biased region" description="Acidic residues" evidence="1">
    <location>
        <begin position="301"/>
        <end position="317"/>
    </location>
</feature>
<evidence type="ECO:0000256" key="1">
    <source>
        <dbReference type="SAM" id="MobiDB-lite"/>
    </source>
</evidence>
<protein>
    <submittedName>
        <fullName evidence="2">Uncharacterized protein</fullName>
    </submittedName>
</protein>
<organism evidence="2 3">
    <name type="scientific">Cyclotella cryptica</name>
    <dbReference type="NCBI Taxonomy" id="29204"/>
    <lineage>
        <taxon>Eukaryota</taxon>
        <taxon>Sar</taxon>
        <taxon>Stramenopiles</taxon>
        <taxon>Ochrophyta</taxon>
        <taxon>Bacillariophyta</taxon>
        <taxon>Coscinodiscophyceae</taxon>
        <taxon>Thalassiosirophycidae</taxon>
        <taxon>Stephanodiscales</taxon>
        <taxon>Stephanodiscaceae</taxon>
        <taxon>Cyclotella</taxon>
    </lineage>
</organism>